<gene>
    <name evidence="2" type="ORF">NCTC7922_01363</name>
</gene>
<name>A0A377D095_ECOLX</name>
<reference evidence="2 3" key="1">
    <citation type="submission" date="2018-06" db="EMBL/GenBank/DDBJ databases">
        <authorList>
            <consortium name="Pathogen Informatics"/>
            <person name="Doyle S."/>
        </authorList>
    </citation>
    <scope>NUCLEOTIDE SEQUENCE [LARGE SCALE GENOMIC DNA]</scope>
    <source>
        <strain evidence="2 3">NCTC7922</strain>
    </source>
</reference>
<dbReference type="Proteomes" id="UP000254174">
    <property type="component" value="Unassembled WGS sequence"/>
</dbReference>
<proteinExistence type="predicted"/>
<evidence type="ECO:0000256" key="1">
    <source>
        <dbReference type="SAM" id="MobiDB-lite"/>
    </source>
</evidence>
<dbReference type="AlphaFoldDB" id="A0A377D095"/>
<sequence length="57" mass="6438">MQKFRLYNENDAKANDKVVVFTTCPYIKWGNIHAPGSVTNATLKHNDSNKTSGDYYA</sequence>
<organism evidence="2 3">
    <name type="scientific">Escherichia coli</name>
    <dbReference type="NCBI Taxonomy" id="562"/>
    <lineage>
        <taxon>Bacteria</taxon>
        <taxon>Pseudomonadati</taxon>
        <taxon>Pseudomonadota</taxon>
        <taxon>Gammaproteobacteria</taxon>
        <taxon>Enterobacterales</taxon>
        <taxon>Enterobacteriaceae</taxon>
        <taxon>Escherichia</taxon>
    </lineage>
</organism>
<dbReference type="EMBL" id="UGFC01000005">
    <property type="protein sequence ID" value="STM10722.1"/>
    <property type="molecule type" value="Genomic_DNA"/>
</dbReference>
<evidence type="ECO:0000313" key="2">
    <source>
        <dbReference type="EMBL" id="STM10722.1"/>
    </source>
</evidence>
<evidence type="ECO:0000313" key="3">
    <source>
        <dbReference type="Proteomes" id="UP000254174"/>
    </source>
</evidence>
<accession>A0A377D095</accession>
<protein>
    <submittedName>
        <fullName evidence="2">Uncharacterized protein</fullName>
    </submittedName>
</protein>
<feature type="region of interest" description="Disordered" evidence="1">
    <location>
        <begin position="38"/>
        <end position="57"/>
    </location>
</feature>